<feature type="domain" description="Gram-positive cocci surface proteins LPxTG" evidence="9">
    <location>
        <begin position="542"/>
        <end position="575"/>
    </location>
</feature>
<evidence type="ECO:0000256" key="5">
    <source>
        <dbReference type="ARBA" id="ARBA00022729"/>
    </source>
</evidence>
<keyword evidence="4" id="KW-0964">Secreted</keyword>
<feature type="compositionally biased region" description="Gly residues" evidence="7">
    <location>
        <begin position="524"/>
        <end position="536"/>
    </location>
</feature>
<evidence type="ECO:0000256" key="6">
    <source>
        <dbReference type="ARBA" id="ARBA00023088"/>
    </source>
</evidence>
<dbReference type="InterPro" id="IPR008966">
    <property type="entry name" value="Adhesion_dom_sf"/>
</dbReference>
<evidence type="ECO:0000313" key="11">
    <source>
        <dbReference type="Proteomes" id="UP000051176"/>
    </source>
</evidence>
<feature type="transmembrane region" description="Helical" evidence="8">
    <location>
        <begin position="553"/>
        <end position="571"/>
    </location>
</feature>
<evidence type="ECO:0000256" key="8">
    <source>
        <dbReference type="SAM" id="Phobius"/>
    </source>
</evidence>
<dbReference type="STRING" id="357278.IV61_GL000606"/>
<evidence type="ECO:0000259" key="9">
    <source>
        <dbReference type="PROSITE" id="PS50847"/>
    </source>
</evidence>
<feature type="compositionally biased region" description="Low complexity" evidence="7">
    <location>
        <begin position="399"/>
        <end position="441"/>
    </location>
</feature>
<keyword evidence="6" id="KW-0572">Peptidoglycan-anchor</keyword>
<keyword evidence="8" id="KW-1133">Transmembrane helix</keyword>
<dbReference type="InterPro" id="IPR013783">
    <property type="entry name" value="Ig-like_fold"/>
</dbReference>
<feature type="region of interest" description="Disordered" evidence="7">
    <location>
        <begin position="389"/>
        <end position="550"/>
    </location>
</feature>
<dbReference type="SUPFAM" id="SSF49478">
    <property type="entry name" value="Cna protein B-type domain"/>
    <property type="match status" value="1"/>
</dbReference>
<dbReference type="GO" id="GO:0007155">
    <property type="term" value="P:cell adhesion"/>
    <property type="evidence" value="ECO:0007669"/>
    <property type="project" value="InterPro"/>
</dbReference>
<keyword evidence="3" id="KW-0134">Cell wall</keyword>
<dbReference type="eggNOG" id="COG4932">
    <property type="taxonomic scope" value="Bacteria"/>
</dbReference>
<keyword evidence="5" id="KW-0732">Signal</keyword>
<dbReference type="PROSITE" id="PS50847">
    <property type="entry name" value="GRAM_POS_ANCHORING"/>
    <property type="match status" value="1"/>
</dbReference>
<dbReference type="eggNOG" id="COG3087">
    <property type="taxonomic scope" value="Bacteria"/>
</dbReference>
<dbReference type="InterPro" id="IPR041171">
    <property type="entry name" value="SDR_Ig"/>
</dbReference>
<evidence type="ECO:0000256" key="3">
    <source>
        <dbReference type="ARBA" id="ARBA00022512"/>
    </source>
</evidence>
<dbReference type="Gene3D" id="2.60.40.1280">
    <property type="match status" value="1"/>
</dbReference>
<dbReference type="InterPro" id="IPR019931">
    <property type="entry name" value="LPXTG_anchor"/>
</dbReference>
<evidence type="ECO:0000256" key="4">
    <source>
        <dbReference type="ARBA" id="ARBA00022525"/>
    </source>
</evidence>
<dbReference type="PATRIC" id="fig|1267003.4.peg.549"/>
<accession>A0A0R1GXV6</accession>
<comment type="caution">
    <text evidence="10">The sequence shown here is derived from an EMBL/GenBank/DDBJ whole genome shotgun (WGS) entry which is preliminary data.</text>
</comment>
<dbReference type="InterPro" id="IPR041033">
    <property type="entry name" value="SpaA_PFL_dom_1"/>
</dbReference>
<dbReference type="InterPro" id="IPR011252">
    <property type="entry name" value="Fibrogen-bd_dom1"/>
</dbReference>
<feature type="compositionally biased region" description="Low complexity" evidence="7">
    <location>
        <begin position="452"/>
        <end position="461"/>
    </location>
</feature>
<dbReference type="EMBL" id="AZCZ01000016">
    <property type="protein sequence ID" value="KRK36771.1"/>
    <property type="molecule type" value="Genomic_DNA"/>
</dbReference>
<dbReference type="PANTHER" id="PTHR36108">
    <property type="entry name" value="COLOSSIN-B-RELATED"/>
    <property type="match status" value="1"/>
</dbReference>
<sequence length="575" mass="58802">MIGVLIVIAVCLVGGFVTGGITAHAGSVVVSGLDGGDAVITDSNGNVVSNGTDLGKWDNYTLDYDWSIPDGEAIKDGDTVMVTFPPTAVGRRDVTFPLYDDNGQQIGTFSIKEGESTGTITFNGALANTTKDRKGSLQFYVKGSAESNNVDLDWGINKVGWVAERNPDGSPAKLTWNIAFNPNSSKMDKAVITDSLGPGQTYIPGSVHAQTGSYDSNGFFTSDGGTITPEINTMGSTLTFTFSNVTTAVNMTYQTTPEVSGTGGTWKNNASLNGQSVGSRIVWGGSGTGNGGSDQQVGEVILKKTAAANGEVLAGAVYELQDATGKVIKSDLVTDAEGIIKVDGLAAGDYQFVETTPPAGFELSKTPIPFTIKDGQTAAVTVAAEDIRENSGSEGGGTPENPGGVTPPTNPENPGTETPVNPENPENPENPGTETPTNPESPQNPEKPTKPTKPVNPVKPVKPVKPIKPIKPTKPGTTTHRPGSSVIYPAGSGSQQPVAGGAGAYTTSGSGNGGHAGAVSGQPAGSGNGAGAGSGQYVGKTLPQTGERSTRPATWIGVALLLASGFGFVALKRKD</sequence>
<dbReference type="AlphaFoldDB" id="A0A0R1GXV6"/>
<dbReference type="SUPFAM" id="SSF49401">
    <property type="entry name" value="Bacterial adhesins"/>
    <property type="match status" value="2"/>
</dbReference>
<evidence type="ECO:0000256" key="1">
    <source>
        <dbReference type="ARBA" id="ARBA00004168"/>
    </source>
</evidence>
<comment type="similarity">
    <text evidence="2">Belongs to the serine-aspartate repeat-containing protein (SDr) family.</text>
</comment>
<dbReference type="Gene3D" id="2.60.40.10">
    <property type="entry name" value="Immunoglobulins"/>
    <property type="match status" value="1"/>
</dbReference>
<comment type="subcellular location">
    <subcellularLocation>
        <location evidence="1">Secreted</location>
        <location evidence="1">Cell wall</location>
        <topology evidence="1">Peptidoglycan-anchor</topology>
    </subcellularLocation>
</comment>
<dbReference type="NCBIfam" id="TIGR01167">
    <property type="entry name" value="LPXTG_anchor"/>
    <property type="match status" value="1"/>
</dbReference>
<organism evidence="10 11">
    <name type="scientific">Levilactobacillus parabrevis ATCC 53295</name>
    <dbReference type="NCBI Taxonomy" id="1267003"/>
    <lineage>
        <taxon>Bacteria</taxon>
        <taxon>Bacillati</taxon>
        <taxon>Bacillota</taxon>
        <taxon>Bacilli</taxon>
        <taxon>Lactobacillales</taxon>
        <taxon>Lactobacillaceae</taxon>
        <taxon>Levilactobacillus</taxon>
    </lineage>
</organism>
<keyword evidence="8" id="KW-0472">Membrane</keyword>
<dbReference type="Gene3D" id="2.60.40.740">
    <property type="match status" value="1"/>
</dbReference>
<dbReference type="InterPro" id="IPR008456">
    <property type="entry name" value="Collagen-bd_dom"/>
</dbReference>
<evidence type="ECO:0000256" key="7">
    <source>
        <dbReference type="SAM" id="MobiDB-lite"/>
    </source>
</evidence>
<name>A0A0R1GXV6_9LACO</name>
<keyword evidence="11" id="KW-1185">Reference proteome</keyword>
<dbReference type="PANTHER" id="PTHR36108:SF13">
    <property type="entry name" value="COLOSSIN-B-RELATED"/>
    <property type="match status" value="1"/>
</dbReference>
<protein>
    <submittedName>
        <fullName evidence="10">Outer membrane protein</fullName>
    </submittedName>
</protein>
<dbReference type="GO" id="GO:0005518">
    <property type="term" value="F:collagen binding"/>
    <property type="evidence" value="ECO:0007669"/>
    <property type="project" value="InterPro"/>
</dbReference>
<dbReference type="Proteomes" id="UP000051176">
    <property type="component" value="Unassembled WGS sequence"/>
</dbReference>
<keyword evidence="8" id="KW-0812">Transmembrane</keyword>
<dbReference type="Pfam" id="PF17802">
    <property type="entry name" value="SpaA"/>
    <property type="match status" value="1"/>
</dbReference>
<evidence type="ECO:0000256" key="2">
    <source>
        <dbReference type="ARBA" id="ARBA00007257"/>
    </source>
</evidence>
<dbReference type="Pfam" id="PF05737">
    <property type="entry name" value="Collagen_bind"/>
    <property type="match status" value="1"/>
</dbReference>
<evidence type="ECO:0000313" key="10">
    <source>
        <dbReference type="EMBL" id="KRK36771.1"/>
    </source>
</evidence>
<dbReference type="Pfam" id="PF17961">
    <property type="entry name" value="Big_8"/>
    <property type="match status" value="1"/>
</dbReference>
<reference evidence="10 11" key="1">
    <citation type="journal article" date="2015" name="Genome Announc.">
        <title>Expanding the biotechnology potential of lactobacilli through comparative genomics of 213 strains and associated genera.</title>
        <authorList>
            <person name="Sun Z."/>
            <person name="Harris H.M."/>
            <person name="McCann A."/>
            <person name="Guo C."/>
            <person name="Argimon S."/>
            <person name="Zhang W."/>
            <person name="Yang X."/>
            <person name="Jeffery I.B."/>
            <person name="Cooney J.C."/>
            <person name="Kagawa T.F."/>
            <person name="Liu W."/>
            <person name="Song Y."/>
            <person name="Salvetti E."/>
            <person name="Wrobel A."/>
            <person name="Rasinkangas P."/>
            <person name="Parkhill J."/>
            <person name="Rea M.C."/>
            <person name="O'Sullivan O."/>
            <person name="Ritari J."/>
            <person name="Douillard F.P."/>
            <person name="Paul Ross R."/>
            <person name="Yang R."/>
            <person name="Briner A.E."/>
            <person name="Felis G.E."/>
            <person name="de Vos W.M."/>
            <person name="Barrangou R."/>
            <person name="Klaenhammer T.R."/>
            <person name="Caufield P.W."/>
            <person name="Cui Y."/>
            <person name="Zhang H."/>
            <person name="O'Toole P.W."/>
        </authorList>
    </citation>
    <scope>NUCLEOTIDE SEQUENCE [LARGE SCALE GENOMIC DNA]</scope>
    <source>
        <strain evidence="10 11">ATCC 53295</strain>
    </source>
</reference>
<gene>
    <name evidence="10" type="ORF">FD07_GL000511</name>
</gene>
<proteinExistence type="inferred from homology"/>